<evidence type="ECO:0000313" key="3">
    <source>
        <dbReference type="EMBL" id="KAH6884497.1"/>
    </source>
</evidence>
<dbReference type="PANTHER" id="PTHR10837">
    <property type="entry name" value="PEPTIDYLARGININE DEIMINASE"/>
    <property type="match status" value="1"/>
</dbReference>
<dbReference type="Gene3D" id="3.75.10.10">
    <property type="entry name" value="L-arginine/glycine Amidinotransferase, Chain A"/>
    <property type="match status" value="1"/>
</dbReference>
<dbReference type="EMBL" id="JAGPYM010000020">
    <property type="protein sequence ID" value="KAH6884497.1"/>
    <property type="molecule type" value="Genomic_DNA"/>
</dbReference>
<dbReference type="PANTHER" id="PTHR10837:SF8">
    <property type="entry name" value="PROTEIN-ARGININE DEIMINASE"/>
    <property type="match status" value="1"/>
</dbReference>
<evidence type="ECO:0000256" key="1">
    <source>
        <dbReference type="SAM" id="SignalP"/>
    </source>
</evidence>
<keyword evidence="4" id="KW-1185">Reference proteome</keyword>
<dbReference type="AlphaFoldDB" id="A0A9P8VZ43"/>
<protein>
    <recommendedName>
        <fullName evidence="2">Protein-arginine deiminase C-terminal domain-containing protein</fullName>
    </recommendedName>
</protein>
<dbReference type="InterPro" id="IPR013530">
    <property type="entry name" value="PAD_C"/>
</dbReference>
<evidence type="ECO:0000313" key="4">
    <source>
        <dbReference type="Proteomes" id="UP000777438"/>
    </source>
</evidence>
<dbReference type="GO" id="GO:0005509">
    <property type="term" value="F:calcium ion binding"/>
    <property type="evidence" value="ECO:0007669"/>
    <property type="project" value="InterPro"/>
</dbReference>
<sequence length="610" mass="66999">MVLAKFRLLGLIGSLHFATAATLRPQILADTNRDGSVNELDAADKYAWTADRGAIFLPNIGDRQHRCAVVDLANQPLSNHELAACNDASGDILLSPELAAPLLTTPLEGLSPDALGSIYTEPPSTLGRVRIFWKHSLTADNSSTWSLVDPQSLFNATSLSQGLTLAIDARELVFNSSIWDGSANVFFSVTDRNQTRIDSVAMKQAPVLVHHHLQSPNQVLTMDGDATLSKYQPAFVKRLTEVLGGLGNNFPLTLLNGTTEVWAQDFMEPGFASMPGPNGTISLRVLVRSAQSGRVAGRQVFSTLRGPGAGGYQPVLGSGFGWEEINSGGNIETIPPYTSKAGVRYPSGRVILGKHFDKYPAESTIKFFESQGAQTPLFVEAGWLLIGHVDELVQFLPFDNELGWTIAIADTHAALRILEKVYNEGHGTVNAISYDGDMAPDEETILLDPRQMNTTIEMLVSNKEFLHINDYVQGYLNETLKLLLREIPLSEDDVIRVPTLWEDVTYPSPLATSDGQPFRLNRAPPNERQVKSYFPASINGLVLNSDYLAPKPWGPIIDGKDIMEEAIVDVYARANMTVWFINDYMSHHVRGGEVHCGTNTLRDTDVAWWE</sequence>
<comment type="caution">
    <text evidence="3">The sequence shown here is derived from an EMBL/GenBank/DDBJ whole genome shotgun (WGS) entry which is preliminary data.</text>
</comment>
<dbReference type="Pfam" id="PF03068">
    <property type="entry name" value="PAD"/>
    <property type="match status" value="1"/>
</dbReference>
<organism evidence="3 4">
    <name type="scientific">Thelonectria olida</name>
    <dbReference type="NCBI Taxonomy" id="1576542"/>
    <lineage>
        <taxon>Eukaryota</taxon>
        <taxon>Fungi</taxon>
        <taxon>Dikarya</taxon>
        <taxon>Ascomycota</taxon>
        <taxon>Pezizomycotina</taxon>
        <taxon>Sordariomycetes</taxon>
        <taxon>Hypocreomycetidae</taxon>
        <taxon>Hypocreales</taxon>
        <taxon>Nectriaceae</taxon>
        <taxon>Thelonectria</taxon>
    </lineage>
</organism>
<feature type="chain" id="PRO_5040220606" description="Protein-arginine deiminase C-terminal domain-containing protein" evidence="1">
    <location>
        <begin position="21"/>
        <end position="610"/>
    </location>
</feature>
<keyword evidence="1" id="KW-0732">Signal</keyword>
<feature type="signal peptide" evidence="1">
    <location>
        <begin position="1"/>
        <end position="20"/>
    </location>
</feature>
<feature type="domain" description="Protein-arginine deiminase C-terminal" evidence="2">
    <location>
        <begin position="197"/>
        <end position="610"/>
    </location>
</feature>
<dbReference type="Proteomes" id="UP000777438">
    <property type="component" value="Unassembled WGS sequence"/>
</dbReference>
<reference evidence="3 4" key="1">
    <citation type="journal article" date="2021" name="Nat. Commun.">
        <title>Genetic determinants of endophytism in the Arabidopsis root mycobiome.</title>
        <authorList>
            <person name="Mesny F."/>
            <person name="Miyauchi S."/>
            <person name="Thiergart T."/>
            <person name="Pickel B."/>
            <person name="Atanasova L."/>
            <person name="Karlsson M."/>
            <person name="Huettel B."/>
            <person name="Barry K.W."/>
            <person name="Haridas S."/>
            <person name="Chen C."/>
            <person name="Bauer D."/>
            <person name="Andreopoulos W."/>
            <person name="Pangilinan J."/>
            <person name="LaButti K."/>
            <person name="Riley R."/>
            <person name="Lipzen A."/>
            <person name="Clum A."/>
            <person name="Drula E."/>
            <person name="Henrissat B."/>
            <person name="Kohler A."/>
            <person name="Grigoriev I.V."/>
            <person name="Martin F.M."/>
            <person name="Hacquard S."/>
        </authorList>
    </citation>
    <scope>NUCLEOTIDE SEQUENCE [LARGE SCALE GENOMIC DNA]</scope>
    <source>
        <strain evidence="3 4">MPI-CAGE-CH-0241</strain>
    </source>
</reference>
<dbReference type="SUPFAM" id="SSF110083">
    <property type="entry name" value="Peptidylarginine deiminase Pad4, middle domain"/>
    <property type="match status" value="1"/>
</dbReference>
<gene>
    <name evidence="3" type="ORF">B0T10DRAFT_579197</name>
</gene>
<dbReference type="InterPro" id="IPR036556">
    <property type="entry name" value="PAD_central_sf"/>
</dbReference>
<dbReference type="InterPro" id="IPR004303">
    <property type="entry name" value="PAD"/>
</dbReference>
<dbReference type="GO" id="GO:0004668">
    <property type="term" value="F:protein-arginine deiminase activity"/>
    <property type="evidence" value="ECO:0007669"/>
    <property type="project" value="InterPro"/>
</dbReference>
<evidence type="ECO:0000259" key="2">
    <source>
        <dbReference type="Pfam" id="PF03068"/>
    </source>
</evidence>
<dbReference type="GO" id="GO:0005737">
    <property type="term" value="C:cytoplasm"/>
    <property type="evidence" value="ECO:0007669"/>
    <property type="project" value="InterPro"/>
</dbReference>
<accession>A0A9P8VZ43</accession>
<dbReference type="OrthoDB" id="5102063at2759"/>
<name>A0A9P8VZ43_9HYPO</name>
<proteinExistence type="predicted"/>
<dbReference type="SUPFAM" id="SSF55909">
    <property type="entry name" value="Pentein"/>
    <property type="match status" value="1"/>
</dbReference>